<proteinExistence type="predicted"/>
<dbReference type="Gene3D" id="3.40.50.150">
    <property type="entry name" value="Vaccinia Virus protein VP39"/>
    <property type="match status" value="1"/>
</dbReference>
<dbReference type="EMBL" id="LT607754">
    <property type="protein sequence ID" value="SCG73910.1"/>
    <property type="molecule type" value="Genomic_DNA"/>
</dbReference>
<reference evidence="3" key="1">
    <citation type="submission" date="2016-06" db="EMBL/GenBank/DDBJ databases">
        <authorList>
            <person name="Varghese N."/>
            <person name="Submissions Spin"/>
        </authorList>
    </citation>
    <scope>NUCLEOTIDE SEQUENCE [LARGE SCALE GENOMIC DNA]</scope>
    <source>
        <strain evidence="3">DSM 43819</strain>
    </source>
</reference>
<keyword evidence="2" id="KW-0830">Ubiquinone</keyword>
<keyword evidence="2" id="KW-0489">Methyltransferase</keyword>
<dbReference type="Proteomes" id="UP000198221">
    <property type="component" value="Chromosome I"/>
</dbReference>
<evidence type="ECO:0000313" key="3">
    <source>
        <dbReference type="Proteomes" id="UP000198221"/>
    </source>
</evidence>
<dbReference type="AlphaFoldDB" id="A0A1C5JTJ0"/>
<gene>
    <name evidence="2" type="ORF">GA0070613_5413</name>
</gene>
<dbReference type="GO" id="GO:0008757">
    <property type="term" value="F:S-adenosylmethionine-dependent methyltransferase activity"/>
    <property type="evidence" value="ECO:0007669"/>
    <property type="project" value="InterPro"/>
</dbReference>
<feature type="domain" description="Methyltransferase type 11" evidence="1">
    <location>
        <begin position="49"/>
        <end position="139"/>
    </location>
</feature>
<evidence type="ECO:0000259" key="1">
    <source>
        <dbReference type="Pfam" id="PF08241"/>
    </source>
</evidence>
<sequence>MIVTDFDAHERSRWAGRAAAYERSFGRLCAYPAEALLDAAGVRAGRRVIDVGTGPGTVAARALQRGAEVVAVDAEPDMLDAARRNAPGAELHEAVLPHLPFPAGDFDAAVANFVLNHVADPAAAVAELRRLVRPSGQVAVTIWPTPQPPLQRLWGEAVAAAGVETPADLPRLAPEHDFPRTEDGLTGLLAAAGLTDVRCLTLSWEHRADPEAWWDGPANGIGTIGLALQRQPTAVRERIRQQYDLLSARYRDNDGQLALPTAALLACARAA</sequence>
<dbReference type="PANTHER" id="PTHR43591">
    <property type="entry name" value="METHYLTRANSFERASE"/>
    <property type="match status" value="1"/>
</dbReference>
<evidence type="ECO:0000313" key="2">
    <source>
        <dbReference type="EMBL" id="SCG73910.1"/>
    </source>
</evidence>
<dbReference type="Pfam" id="PF08241">
    <property type="entry name" value="Methyltransf_11"/>
    <property type="match status" value="1"/>
</dbReference>
<name>A0A1C5JTJ0_9ACTN</name>
<dbReference type="PANTHER" id="PTHR43591:SF24">
    <property type="entry name" value="2-METHOXY-6-POLYPRENYL-1,4-BENZOQUINOL METHYLASE, MITOCHONDRIAL"/>
    <property type="match status" value="1"/>
</dbReference>
<dbReference type="SUPFAM" id="SSF53335">
    <property type="entry name" value="S-adenosyl-L-methionine-dependent methyltransferases"/>
    <property type="match status" value="1"/>
</dbReference>
<dbReference type="InterPro" id="IPR013216">
    <property type="entry name" value="Methyltransf_11"/>
</dbReference>
<dbReference type="InterPro" id="IPR029063">
    <property type="entry name" value="SAM-dependent_MTases_sf"/>
</dbReference>
<protein>
    <submittedName>
        <fullName evidence="2">Ubiquinone/menaquinone biosynthesis C-methylase UbiE</fullName>
    </submittedName>
</protein>
<keyword evidence="2" id="KW-0808">Transferase</keyword>
<dbReference type="RefSeq" id="WP_089014773.1">
    <property type="nucleotide sequence ID" value="NZ_LT607754.1"/>
</dbReference>
<dbReference type="OrthoDB" id="448116at2"/>
<organism evidence="2 3">
    <name type="scientific">Micromonospora inositola</name>
    <dbReference type="NCBI Taxonomy" id="47865"/>
    <lineage>
        <taxon>Bacteria</taxon>
        <taxon>Bacillati</taxon>
        <taxon>Actinomycetota</taxon>
        <taxon>Actinomycetes</taxon>
        <taxon>Micromonosporales</taxon>
        <taxon>Micromonosporaceae</taxon>
        <taxon>Micromonospora</taxon>
    </lineage>
</organism>
<dbReference type="CDD" id="cd02440">
    <property type="entry name" value="AdoMet_MTases"/>
    <property type="match status" value="1"/>
</dbReference>
<accession>A0A1C5JTJ0</accession>
<dbReference type="GO" id="GO:0032259">
    <property type="term" value="P:methylation"/>
    <property type="evidence" value="ECO:0007669"/>
    <property type="project" value="UniProtKB-KW"/>
</dbReference>
<keyword evidence="3" id="KW-1185">Reference proteome</keyword>